<evidence type="ECO:0000259" key="2">
    <source>
        <dbReference type="PROSITE" id="PS50097"/>
    </source>
</evidence>
<dbReference type="Pfam" id="PF13540">
    <property type="entry name" value="RCC1_2"/>
    <property type="match status" value="2"/>
</dbReference>
<dbReference type="PROSITE" id="PS00626">
    <property type="entry name" value="RCC1_2"/>
    <property type="match status" value="1"/>
</dbReference>
<dbReference type="PROSITE" id="PS50012">
    <property type="entry name" value="RCC1_3"/>
    <property type="match status" value="1"/>
</dbReference>
<dbReference type="EMBL" id="ASGP02000002">
    <property type="protein sequence ID" value="KAH9522938.1"/>
    <property type="molecule type" value="Genomic_DNA"/>
</dbReference>
<protein>
    <submittedName>
        <fullName evidence="3">RCC1 and BTB domain-containing protein 1</fullName>
    </submittedName>
</protein>
<keyword evidence="4" id="KW-1185">Reference proteome</keyword>
<gene>
    <name evidence="3" type="primary">RCBTB1_9</name>
    <name evidence="3" type="ORF">DERF_006491</name>
</gene>
<name>A0A922L861_DERFA</name>
<evidence type="ECO:0000313" key="4">
    <source>
        <dbReference type="Proteomes" id="UP000790347"/>
    </source>
</evidence>
<dbReference type="InterPro" id="IPR011333">
    <property type="entry name" value="SKP1/BTB/POZ_sf"/>
</dbReference>
<dbReference type="SUPFAM" id="SSF54695">
    <property type="entry name" value="POZ domain"/>
    <property type="match status" value="1"/>
</dbReference>
<feature type="repeat" description="RCC1" evidence="1">
    <location>
        <begin position="207"/>
        <end position="261"/>
    </location>
</feature>
<accession>A0A922L861</accession>
<reference evidence="3" key="2">
    <citation type="journal article" date="2022" name="Res Sq">
        <title>Comparative Genomics Reveals Insights into the Divergent Evolution of Astigmatic Mites and Household Pest Adaptations.</title>
        <authorList>
            <person name="Xiong Q."/>
            <person name="Wan A.T.-Y."/>
            <person name="Liu X.-Y."/>
            <person name="Fung C.S.-H."/>
            <person name="Xiao X."/>
            <person name="Malainual N."/>
            <person name="Hou J."/>
            <person name="Wang L."/>
            <person name="Wang M."/>
            <person name="Yang K."/>
            <person name="Cui Y."/>
            <person name="Leung E."/>
            <person name="Nong W."/>
            <person name="Shin S.-K."/>
            <person name="Au S."/>
            <person name="Jeong K.Y."/>
            <person name="Chew F.T."/>
            <person name="Hui J."/>
            <person name="Leung T.F."/>
            <person name="Tungtrongchitr A."/>
            <person name="Zhong N."/>
            <person name="Liu Z."/>
            <person name="Tsui S."/>
        </authorList>
    </citation>
    <scope>NUCLEOTIDE SEQUENCE</scope>
    <source>
        <strain evidence="3">Derf</strain>
        <tissue evidence="3">Whole organism</tissue>
    </source>
</reference>
<dbReference type="PROSITE" id="PS50097">
    <property type="entry name" value="BTB"/>
    <property type="match status" value="1"/>
</dbReference>
<dbReference type="PANTHER" id="PTHR45982:SF1">
    <property type="entry name" value="REGULATOR OF CHROMOSOME CONDENSATION"/>
    <property type="match status" value="1"/>
</dbReference>
<dbReference type="PANTHER" id="PTHR45982">
    <property type="entry name" value="REGULATOR OF CHROMOSOME CONDENSATION"/>
    <property type="match status" value="1"/>
</dbReference>
<dbReference type="InterPro" id="IPR009091">
    <property type="entry name" value="RCC1/BLIP-II"/>
</dbReference>
<dbReference type="SMART" id="SM00225">
    <property type="entry name" value="BTB"/>
    <property type="match status" value="1"/>
</dbReference>
<dbReference type="Pfam" id="PF00651">
    <property type="entry name" value="BTB"/>
    <property type="match status" value="1"/>
</dbReference>
<sequence>MQVSKKSPFVVSLNLFNDKLRWIDQHFLRSVTHFIELTQFVHQKPKSDGFIFTTMHKKTYAYGLTVCRWLSLKYKFDEPQEIQMLTRKSFKKVVYGSNMVVLLTENYGQIYLAGDSSYWPKPASASSSNTTLRLLSETKRFTDIACGHSHVLCLEDNGHLYAIGWNYYGQCTSEKDYDYENLIDTGLTNVKAIACGWFHSLAIVDGGKLYGWGQNKYGQLDALIGRKFFRPVLMKKGLSLHENIFTAITAGDGHTFAIRSDRSIFGWGTKYYDFMRKTYGRGGICDNNKFLKIQSIMDYGTRQLLSIPSSNITLHLNEKYSQFHIYGSFDSNEPWTRKAGPRATMDAVIREFSQTPFTFGWSVNPIRFTIHHYHHILTESIVNTFDRQDLELNDLRFEFPEEKSGKYIHVQRSYLRLVSPYFERMLSTVWNGKNAVKITTISYDIFFQYIRLLYFGQIHIDNTNVESFLDLAQCFLDDKLMRLCKHHVYMNRCQLKLNSDEQLEEFFQHFNIDQIIDADN</sequence>
<evidence type="ECO:0000256" key="1">
    <source>
        <dbReference type="PROSITE-ProRule" id="PRU00235"/>
    </source>
</evidence>
<dbReference type="Gene3D" id="2.130.10.30">
    <property type="entry name" value="Regulator of chromosome condensation 1/beta-lactamase-inhibitor protein II"/>
    <property type="match status" value="1"/>
</dbReference>
<reference evidence="3" key="1">
    <citation type="submission" date="2013-05" db="EMBL/GenBank/DDBJ databases">
        <authorList>
            <person name="Yim A.K.Y."/>
            <person name="Chan T.F."/>
            <person name="Ji K.M."/>
            <person name="Liu X.Y."/>
            <person name="Zhou J.W."/>
            <person name="Li R.Q."/>
            <person name="Yang K.Y."/>
            <person name="Li J."/>
            <person name="Li M."/>
            <person name="Law P.T.W."/>
            <person name="Wu Y.L."/>
            <person name="Cai Z.L."/>
            <person name="Qin H."/>
            <person name="Bao Y."/>
            <person name="Leung R.K.K."/>
            <person name="Ng P.K.S."/>
            <person name="Zou J."/>
            <person name="Zhong X.J."/>
            <person name="Ran P.X."/>
            <person name="Zhong N.S."/>
            <person name="Liu Z.G."/>
            <person name="Tsui S.K.W."/>
        </authorList>
    </citation>
    <scope>NUCLEOTIDE SEQUENCE</scope>
    <source>
        <strain evidence="3">Derf</strain>
        <tissue evidence="3">Whole organism</tissue>
    </source>
</reference>
<dbReference type="InterPro" id="IPR051553">
    <property type="entry name" value="Ran_GTPase-activating"/>
</dbReference>
<dbReference type="Gene3D" id="3.30.710.10">
    <property type="entry name" value="Potassium Channel Kv1.1, Chain A"/>
    <property type="match status" value="1"/>
</dbReference>
<feature type="domain" description="BTB" evidence="2">
    <location>
        <begin position="393"/>
        <end position="462"/>
    </location>
</feature>
<comment type="caution">
    <text evidence="3">The sequence shown here is derived from an EMBL/GenBank/DDBJ whole genome shotgun (WGS) entry which is preliminary data.</text>
</comment>
<dbReference type="InterPro" id="IPR000210">
    <property type="entry name" value="BTB/POZ_dom"/>
</dbReference>
<dbReference type="SUPFAM" id="SSF50985">
    <property type="entry name" value="RCC1/BLIP-II"/>
    <property type="match status" value="1"/>
</dbReference>
<proteinExistence type="predicted"/>
<dbReference type="InterPro" id="IPR000408">
    <property type="entry name" value="Reg_chr_condens"/>
</dbReference>
<organism evidence="3 4">
    <name type="scientific">Dermatophagoides farinae</name>
    <name type="common">American house dust mite</name>
    <dbReference type="NCBI Taxonomy" id="6954"/>
    <lineage>
        <taxon>Eukaryota</taxon>
        <taxon>Metazoa</taxon>
        <taxon>Ecdysozoa</taxon>
        <taxon>Arthropoda</taxon>
        <taxon>Chelicerata</taxon>
        <taxon>Arachnida</taxon>
        <taxon>Acari</taxon>
        <taxon>Acariformes</taxon>
        <taxon>Sarcoptiformes</taxon>
        <taxon>Astigmata</taxon>
        <taxon>Psoroptidia</taxon>
        <taxon>Analgoidea</taxon>
        <taxon>Pyroglyphidae</taxon>
        <taxon>Dermatophagoidinae</taxon>
        <taxon>Dermatophagoides</taxon>
    </lineage>
</organism>
<evidence type="ECO:0000313" key="3">
    <source>
        <dbReference type="EMBL" id="KAH9522938.1"/>
    </source>
</evidence>
<dbReference type="Proteomes" id="UP000790347">
    <property type="component" value="Unassembled WGS sequence"/>
</dbReference>
<dbReference type="AlphaFoldDB" id="A0A922L861"/>